<dbReference type="Pfam" id="PF09722">
    <property type="entry name" value="Xre_MbcA_ParS_C"/>
    <property type="match status" value="1"/>
</dbReference>
<feature type="domain" description="Antitoxin Xre/MbcA/ParS-like toxin-binding" evidence="1">
    <location>
        <begin position="81"/>
        <end position="130"/>
    </location>
</feature>
<evidence type="ECO:0000313" key="3">
    <source>
        <dbReference type="EMBL" id="BBO85206.1"/>
    </source>
</evidence>
<evidence type="ECO:0000313" key="4">
    <source>
        <dbReference type="Proteomes" id="UP000425960"/>
    </source>
</evidence>
<accession>A0A5K7ZYI7</accession>
<dbReference type="AlphaFoldDB" id="A0A5K7ZYI7"/>
<organism evidence="3 4">
    <name type="scientific">Desulfosarcina ovata subsp. sediminis</name>
    <dbReference type="NCBI Taxonomy" id="885957"/>
    <lineage>
        <taxon>Bacteria</taxon>
        <taxon>Pseudomonadati</taxon>
        <taxon>Thermodesulfobacteriota</taxon>
        <taxon>Desulfobacteria</taxon>
        <taxon>Desulfobacterales</taxon>
        <taxon>Desulfosarcinaceae</taxon>
        <taxon>Desulfosarcina</taxon>
    </lineage>
</organism>
<dbReference type="GO" id="GO:0003677">
    <property type="term" value="F:DNA binding"/>
    <property type="evidence" value="ECO:0007669"/>
    <property type="project" value="InterPro"/>
</dbReference>
<dbReference type="InterPro" id="IPR011979">
    <property type="entry name" value="Antitox_Xre"/>
</dbReference>
<dbReference type="EMBL" id="AP021876">
    <property type="protein sequence ID" value="BBO85206.1"/>
    <property type="molecule type" value="Genomic_DNA"/>
</dbReference>
<dbReference type="RefSeq" id="WP_155324883.1">
    <property type="nucleotide sequence ID" value="NZ_AP021876.1"/>
</dbReference>
<evidence type="ECO:0000259" key="1">
    <source>
        <dbReference type="Pfam" id="PF09722"/>
    </source>
</evidence>
<reference evidence="3 4" key="1">
    <citation type="submission" date="2019-11" db="EMBL/GenBank/DDBJ databases">
        <title>Comparative genomics of hydrocarbon-degrading Desulfosarcina strains.</title>
        <authorList>
            <person name="Watanabe M."/>
            <person name="Kojima H."/>
            <person name="Fukui M."/>
        </authorList>
    </citation>
    <scope>NUCLEOTIDE SEQUENCE [LARGE SCALE GENOMIC DNA]</scope>
    <source>
        <strain evidence="3 4">28bB2T</strain>
    </source>
</reference>
<gene>
    <name evidence="3" type="ORF">DSCO28_57720</name>
</gene>
<name>A0A5K7ZYI7_9BACT</name>
<evidence type="ECO:0000259" key="2">
    <source>
        <dbReference type="Pfam" id="PF20432"/>
    </source>
</evidence>
<dbReference type="InterPro" id="IPR046847">
    <property type="entry name" value="Xre-like_HTH"/>
</dbReference>
<dbReference type="Proteomes" id="UP000425960">
    <property type="component" value="Chromosome"/>
</dbReference>
<dbReference type="Pfam" id="PF20432">
    <property type="entry name" value="Xre-like-HTH"/>
    <property type="match status" value="1"/>
</dbReference>
<dbReference type="NCBIfam" id="TIGR02293">
    <property type="entry name" value="TAS_TIGR02293"/>
    <property type="match status" value="1"/>
</dbReference>
<feature type="domain" description="Antitoxin Xre-like helix-turn-helix" evidence="2">
    <location>
        <begin position="16"/>
        <end position="75"/>
    </location>
</feature>
<dbReference type="InterPro" id="IPR024467">
    <property type="entry name" value="Xre/MbcA/ParS-like_toxin-bd"/>
</dbReference>
<protein>
    <submittedName>
        <fullName evidence="3">Uncharacterized protein</fullName>
    </submittedName>
</protein>
<sequence length="134" mass="15127">MQHLATSTHSVNADQLIHQLKAGFPVESFDDLRKCLDLSDNSLAKIVQIPRRTLSRRRVNGRFNTVESERVLRLIQVYEMAAEVFGSSEKARRWLKKPARGLGGRIPLEYADTYIGANEVIKLLGRIDHGVFPG</sequence>
<dbReference type="KEGG" id="dov:DSCO28_57720"/>
<proteinExistence type="predicted"/>